<reference evidence="1" key="1">
    <citation type="submission" date="2022-10" db="EMBL/GenBank/DDBJ databases">
        <title>Complete Genome of Trichothecium roseum strain YXFP-22015, a Plant Pathogen Isolated from Citrus.</title>
        <authorList>
            <person name="Wang Y."/>
            <person name="Zhu L."/>
        </authorList>
    </citation>
    <scope>NUCLEOTIDE SEQUENCE</scope>
    <source>
        <strain evidence="1">YXFP-22015</strain>
    </source>
</reference>
<organism evidence="1 2">
    <name type="scientific">Trichothecium roseum</name>
    <dbReference type="NCBI Taxonomy" id="47278"/>
    <lineage>
        <taxon>Eukaryota</taxon>
        <taxon>Fungi</taxon>
        <taxon>Dikarya</taxon>
        <taxon>Ascomycota</taxon>
        <taxon>Pezizomycotina</taxon>
        <taxon>Sordariomycetes</taxon>
        <taxon>Hypocreomycetidae</taxon>
        <taxon>Hypocreales</taxon>
        <taxon>Hypocreales incertae sedis</taxon>
        <taxon>Trichothecium</taxon>
    </lineage>
</organism>
<dbReference type="EMBL" id="CM047941">
    <property type="protein sequence ID" value="KAI9902834.1"/>
    <property type="molecule type" value="Genomic_DNA"/>
</dbReference>
<comment type="caution">
    <text evidence="1">The sequence shown here is derived from an EMBL/GenBank/DDBJ whole genome shotgun (WGS) entry which is preliminary data.</text>
</comment>
<name>A0ACC0V9F2_9HYPO</name>
<gene>
    <name evidence="1" type="ORF">N3K66_002186</name>
</gene>
<proteinExistence type="predicted"/>
<keyword evidence="2" id="KW-1185">Reference proteome</keyword>
<evidence type="ECO:0000313" key="1">
    <source>
        <dbReference type="EMBL" id="KAI9902834.1"/>
    </source>
</evidence>
<protein>
    <submittedName>
        <fullName evidence="1">Uncharacterized protein</fullName>
    </submittedName>
</protein>
<sequence length="526" mass="58920">MTPNANPIPWNRKRGKLSVFARGASEPEGFQNVHAASDKEQLKRAESQQAPSSSATALNTTSGPARAELANGSRIPLDLMKKKVQASSAGTSKVNPSSHQSVRNKQPQSMRPLARISEGSAALSPYKKQEVKTEQPDPQRDIFEGSQLGESFMRSGLTTPQNEPEDFTLQDLAQSEEDDVEEAREVKRSDYTYIPPTRMRKNAEGSLRLHIGENGLMTVNRPDGRVAASGINDGFQNTAADREYIEATAQRPASPARRPAKLPLREVKISRSRHIKDNRAPKPPRPRSPSPRRDEEQWEGKRRRGHPKIAEVEEEEEEEEEEAAAAADMETVVLSLSAEEDVQTTPKPKKTAKRPQSTALEIKAPPSLALNNRSKNRKRSRGGPDYDDVALSSMTFSDLQNEPFDLDPAKAPKLQNAIGDADTLSTKLDRTRSDGEYEQREFFSNMSINDWEESGDWFVEQFAGIMNRLKDARREKRDIVAEFEAEAAKQEEAVRLRSENIDRKLTKMKKEGHRVVNDRAGKETKY</sequence>
<accession>A0ACC0V9F2</accession>
<dbReference type="Proteomes" id="UP001163324">
    <property type="component" value="Chromosome 2"/>
</dbReference>
<evidence type="ECO:0000313" key="2">
    <source>
        <dbReference type="Proteomes" id="UP001163324"/>
    </source>
</evidence>